<evidence type="ECO:0000256" key="1">
    <source>
        <dbReference type="SAM" id="Phobius"/>
    </source>
</evidence>
<accession>A0ABR7YEH4</accession>
<gene>
    <name evidence="2" type="ORF">H8B04_08865</name>
</gene>
<name>A0ABR7YEH4_9SPHI</name>
<dbReference type="SUPFAM" id="SSF47781">
    <property type="entry name" value="RuvA domain 2-like"/>
    <property type="match status" value="1"/>
</dbReference>
<dbReference type="Pfam" id="PF12836">
    <property type="entry name" value="HHH_3"/>
    <property type="match status" value="1"/>
</dbReference>
<reference evidence="2 3" key="1">
    <citation type="submission" date="2020-08" db="EMBL/GenBank/DDBJ databases">
        <title>Sphingobacterium sp. DN04309 isolated from aquaculture water.</title>
        <authorList>
            <person name="Zhang M."/>
        </authorList>
    </citation>
    <scope>NUCLEOTIDE SEQUENCE [LARGE SCALE GENOMIC DNA]</scope>
    <source>
        <strain evidence="2 3">DN04309</strain>
    </source>
</reference>
<evidence type="ECO:0000313" key="3">
    <source>
        <dbReference type="Proteomes" id="UP000651271"/>
    </source>
</evidence>
<dbReference type="RefSeq" id="WP_190302118.1">
    <property type="nucleotide sequence ID" value="NZ_JACOIJ010000014.1"/>
</dbReference>
<organism evidence="2 3">
    <name type="scientific">Sphingobacterium litopenaei</name>
    <dbReference type="NCBI Taxonomy" id="2763500"/>
    <lineage>
        <taxon>Bacteria</taxon>
        <taxon>Pseudomonadati</taxon>
        <taxon>Bacteroidota</taxon>
        <taxon>Sphingobacteriia</taxon>
        <taxon>Sphingobacteriales</taxon>
        <taxon>Sphingobacteriaceae</taxon>
        <taxon>Sphingobacterium</taxon>
    </lineage>
</organism>
<feature type="transmembrane region" description="Helical" evidence="1">
    <location>
        <begin position="458"/>
        <end position="478"/>
    </location>
</feature>
<dbReference type="InterPro" id="IPR010994">
    <property type="entry name" value="RuvA_2-like"/>
</dbReference>
<comment type="caution">
    <text evidence="2">The sequence shown here is derived from an EMBL/GenBank/DDBJ whole genome shotgun (WGS) entry which is preliminary data.</text>
</comment>
<keyword evidence="3" id="KW-1185">Reference proteome</keyword>
<proteinExistence type="predicted"/>
<keyword evidence="1" id="KW-0472">Membrane</keyword>
<keyword evidence="1" id="KW-1133">Transmembrane helix</keyword>
<evidence type="ECO:0000313" key="2">
    <source>
        <dbReference type="EMBL" id="MBD1429679.1"/>
    </source>
</evidence>
<dbReference type="EMBL" id="JACOIJ010000014">
    <property type="protein sequence ID" value="MBD1429679.1"/>
    <property type="molecule type" value="Genomic_DNA"/>
</dbReference>
<sequence>MRFSIFFWTFLFFFVNPILFAQELESNFEELLLEQISEDLGENVDVSEVMERLYSIMKNPLDLNKVTNEELSSILFLSPQQVNNIILHRELSGDFINVLELQGIVGLDLQTITLLRQFVFVGQKSSLKDLSWRSIGKEDEHSLMLRFGRTLEKLQGYSITDENRSRYLGDPNAYSLRYRWNYQQKIKIGLNAEKDAGEPFFTLAQKRGFDFYSGYLEINDVNKTIRKVVIGDFAIQSGQGLVIWNGLSFGKGTWIGAVAKQGIGLRSYSSMNENNFHRGIATQLAFKRFTVIPFMAYNHLSGNIEKTDHTNLIKTINSSGLHRTPTEQSYRDAIKQFVVGSDITYQYKRLKLGITGLYTRYKGEIIRGNEVRNQYDFEGKDLLQVGINYKYNFRNFYLFGETALSIDAGLATVNGIIASLHPKVSAFVNYRNFQRNYHSFLLKLFQKVLIFRMKKGCILAWFIMLLESLNGLIMWICLSFRGFDSVWMVQVKGWIFCRRRLTLGTSEESFWFAVAIELNKKI</sequence>
<dbReference type="Proteomes" id="UP000651271">
    <property type="component" value="Unassembled WGS sequence"/>
</dbReference>
<keyword evidence="1" id="KW-0812">Transmembrane</keyword>
<protein>
    <submittedName>
        <fullName evidence="2">Helix-hairpin-helix domain-containing protein</fullName>
    </submittedName>
</protein>